<feature type="compositionally biased region" description="Basic and acidic residues" evidence="2">
    <location>
        <begin position="1"/>
        <end position="18"/>
    </location>
</feature>
<dbReference type="AlphaFoldDB" id="A0A9P4QBX0"/>
<accession>A0A9P4QBX0</accession>
<dbReference type="Proteomes" id="UP000799441">
    <property type="component" value="Unassembled WGS sequence"/>
</dbReference>
<keyword evidence="1" id="KW-0175">Coiled coil</keyword>
<keyword evidence="4" id="KW-1185">Reference proteome</keyword>
<gene>
    <name evidence="3" type="ORF">K431DRAFT_283398</name>
</gene>
<feature type="region of interest" description="Disordered" evidence="2">
    <location>
        <begin position="1"/>
        <end position="75"/>
    </location>
</feature>
<dbReference type="EMBL" id="MU003779">
    <property type="protein sequence ID" value="KAF2722888.1"/>
    <property type="molecule type" value="Genomic_DNA"/>
</dbReference>
<feature type="coiled-coil region" evidence="1">
    <location>
        <begin position="163"/>
        <end position="190"/>
    </location>
</feature>
<evidence type="ECO:0000313" key="3">
    <source>
        <dbReference type="EMBL" id="KAF2722888.1"/>
    </source>
</evidence>
<evidence type="ECO:0000256" key="1">
    <source>
        <dbReference type="SAM" id="Coils"/>
    </source>
</evidence>
<evidence type="ECO:0000313" key="4">
    <source>
        <dbReference type="Proteomes" id="UP000799441"/>
    </source>
</evidence>
<dbReference type="OrthoDB" id="3896658at2759"/>
<evidence type="ECO:0000256" key="2">
    <source>
        <dbReference type="SAM" id="MobiDB-lite"/>
    </source>
</evidence>
<organism evidence="3 4">
    <name type="scientific">Polychaeton citri CBS 116435</name>
    <dbReference type="NCBI Taxonomy" id="1314669"/>
    <lineage>
        <taxon>Eukaryota</taxon>
        <taxon>Fungi</taxon>
        <taxon>Dikarya</taxon>
        <taxon>Ascomycota</taxon>
        <taxon>Pezizomycotina</taxon>
        <taxon>Dothideomycetes</taxon>
        <taxon>Dothideomycetidae</taxon>
        <taxon>Capnodiales</taxon>
        <taxon>Capnodiaceae</taxon>
        <taxon>Polychaeton</taxon>
    </lineage>
</organism>
<name>A0A9P4QBX0_9PEZI</name>
<protein>
    <submittedName>
        <fullName evidence="3">Uncharacterized protein</fullName>
    </submittedName>
</protein>
<reference evidence="3" key="1">
    <citation type="journal article" date="2020" name="Stud. Mycol.">
        <title>101 Dothideomycetes genomes: a test case for predicting lifestyles and emergence of pathogens.</title>
        <authorList>
            <person name="Haridas S."/>
            <person name="Albert R."/>
            <person name="Binder M."/>
            <person name="Bloem J."/>
            <person name="Labutti K."/>
            <person name="Salamov A."/>
            <person name="Andreopoulos B."/>
            <person name="Baker S."/>
            <person name="Barry K."/>
            <person name="Bills G."/>
            <person name="Bluhm B."/>
            <person name="Cannon C."/>
            <person name="Castanera R."/>
            <person name="Culley D."/>
            <person name="Daum C."/>
            <person name="Ezra D."/>
            <person name="Gonzalez J."/>
            <person name="Henrissat B."/>
            <person name="Kuo A."/>
            <person name="Liang C."/>
            <person name="Lipzen A."/>
            <person name="Lutzoni F."/>
            <person name="Magnuson J."/>
            <person name="Mondo S."/>
            <person name="Nolan M."/>
            <person name="Ohm R."/>
            <person name="Pangilinan J."/>
            <person name="Park H.-J."/>
            <person name="Ramirez L."/>
            <person name="Alfaro M."/>
            <person name="Sun H."/>
            <person name="Tritt A."/>
            <person name="Yoshinaga Y."/>
            <person name="Zwiers L.-H."/>
            <person name="Turgeon B."/>
            <person name="Goodwin S."/>
            <person name="Spatafora J."/>
            <person name="Crous P."/>
            <person name="Grigoriev I."/>
        </authorList>
    </citation>
    <scope>NUCLEOTIDE SEQUENCE</scope>
    <source>
        <strain evidence="3">CBS 116435</strain>
    </source>
</reference>
<sequence length="521" mass="58676">MRSGSDQRKPSLERERLELPVSPPLTNHEPHSAAHSPLFEGMAQVQHPSRQKRKAPESQRPGITPQDSSSSTQSQRIALVEELSRHFVVRQTKVTRSRGRVLKMRDRLVGGLSSFRHHQRFLQESQQAFMNAIDEASTLHDPTSRRSQIRDLYEATHLDECVLDTTTKKLHEIENRLGGLENVLKKREEKLQLVAQKMLEITELGSGDEQVQTLDLDLASETSDGSMHTYQSSVTNTHPALLDYWDKKGEVRVMQERLANVEVEYQDARARRNFEEDQEKAQALTEEEFNLFWKNEMASTQDELEKARISFHGARQACISAGLVPYVGREPPAEDEYDEDAEPAASEAPVDHSLITITADHGNANTGYLASPHSPGFPATETSTMDRVSEWIQAPPGYPVDVPTEEIQEHALLPGQPDPLPHNAPLSFRDRVASWINGTLGKAPQTQNPPVEAGWRAATPQSMPSGEAVDDSGKPDRRTYMDVYLAQVDKRARVKWTDTRAYIPPQSVSDSYVVERLEYRI</sequence>
<feature type="region of interest" description="Disordered" evidence="2">
    <location>
        <begin position="441"/>
        <end position="476"/>
    </location>
</feature>
<feature type="coiled-coil region" evidence="1">
    <location>
        <begin position="251"/>
        <end position="287"/>
    </location>
</feature>
<feature type="compositionally biased region" description="Low complexity" evidence="2">
    <location>
        <begin position="66"/>
        <end position="75"/>
    </location>
</feature>
<proteinExistence type="predicted"/>
<comment type="caution">
    <text evidence="3">The sequence shown here is derived from an EMBL/GenBank/DDBJ whole genome shotgun (WGS) entry which is preliminary data.</text>
</comment>